<dbReference type="GO" id="GO:0005975">
    <property type="term" value="P:carbohydrate metabolic process"/>
    <property type="evidence" value="ECO:0007669"/>
    <property type="project" value="InterPro"/>
</dbReference>
<comment type="caution">
    <text evidence="10">The sequence shown here is derived from an EMBL/GenBank/DDBJ whole genome shotgun (WGS) entry which is preliminary data.</text>
</comment>
<comment type="subcellular location">
    <subcellularLocation>
        <location evidence="1">Secreted</location>
        <location evidence="1">Cell wall</location>
    </subcellularLocation>
</comment>
<evidence type="ECO:0000256" key="2">
    <source>
        <dbReference type="ARBA" id="ARBA00008773"/>
    </source>
</evidence>
<dbReference type="VEuPathDB" id="FungiDB:SMAC_05920"/>
<evidence type="ECO:0000256" key="6">
    <source>
        <dbReference type="ARBA" id="ARBA00022801"/>
    </source>
</evidence>
<comment type="similarity">
    <text evidence="2 7">Belongs to the glycosyl hydrolase 17 family.</text>
</comment>
<dbReference type="GO" id="GO:0009986">
    <property type="term" value="C:cell surface"/>
    <property type="evidence" value="ECO:0007669"/>
    <property type="project" value="TreeGrafter"/>
</dbReference>
<evidence type="ECO:0000256" key="9">
    <source>
        <dbReference type="SAM" id="SignalP"/>
    </source>
</evidence>
<dbReference type="Pfam" id="PF00332">
    <property type="entry name" value="Glyco_hydro_17"/>
    <property type="match status" value="1"/>
</dbReference>
<dbReference type="PANTHER" id="PTHR16631">
    <property type="entry name" value="GLUCAN 1,3-BETA-GLUCOSIDASE"/>
    <property type="match status" value="1"/>
</dbReference>
<evidence type="ECO:0000256" key="4">
    <source>
        <dbReference type="ARBA" id="ARBA00022525"/>
    </source>
</evidence>
<dbReference type="OMA" id="FMPPANI"/>
<feature type="region of interest" description="Disordered" evidence="8">
    <location>
        <begin position="203"/>
        <end position="223"/>
    </location>
</feature>
<evidence type="ECO:0000313" key="10">
    <source>
        <dbReference type="EMBL" id="KAA8634293.1"/>
    </source>
</evidence>
<dbReference type="Gene3D" id="3.20.20.80">
    <property type="entry name" value="Glycosidases"/>
    <property type="match status" value="1"/>
</dbReference>
<evidence type="ECO:0000256" key="3">
    <source>
        <dbReference type="ARBA" id="ARBA00022512"/>
    </source>
</evidence>
<feature type="compositionally biased region" description="Low complexity" evidence="8">
    <location>
        <begin position="204"/>
        <end position="223"/>
    </location>
</feature>
<dbReference type="GO" id="GO:0042973">
    <property type="term" value="F:glucan endo-1,3-beta-D-glucosidase activity"/>
    <property type="evidence" value="ECO:0007669"/>
    <property type="project" value="TreeGrafter"/>
</dbReference>
<dbReference type="AlphaFoldDB" id="A0A8S8ZW89"/>
<evidence type="ECO:0000256" key="1">
    <source>
        <dbReference type="ARBA" id="ARBA00004191"/>
    </source>
</evidence>
<evidence type="ECO:0000256" key="8">
    <source>
        <dbReference type="SAM" id="MobiDB-lite"/>
    </source>
</evidence>
<organism evidence="10 11">
    <name type="scientific">Sordaria macrospora</name>
    <dbReference type="NCBI Taxonomy" id="5147"/>
    <lineage>
        <taxon>Eukaryota</taxon>
        <taxon>Fungi</taxon>
        <taxon>Dikarya</taxon>
        <taxon>Ascomycota</taxon>
        <taxon>Pezizomycotina</taxon>
        <taxon>Sordariomycetes</taxon>
        <taxon>Sordariomycetidae</taxon>
        <taxon>Sordariales</taxon>
        <taxon>Sordariaceae</taxon>
        <taxon>Sordaria</taxon>
    </lineage>
</organism>
<dbReference type="GO" id="GO:0071555">
    <property type="term" value="P:cell wall organization"/>
    <property type="evidence" value="ECO:0007669"/>
    <property type="project" value="TreeGrafter"/>
</dbReference>
<dbReference type="InterPro" id="IPR050732">
    <property type="entry name" value="Beta-glucan_modifiers"/>
</dbReference>
<evidence type="ECO:0000256" key="5">
    <source>
        <dbReference type="ARBA" id="ARBA00022729"/>
    </source>
</evidence>
<dbReference type="EMBL" id="NMPR01000024">
    <property type="protein sequence ID" value="KAA8634293.1"/>
    <property type="molecule type" value="Genomic_DNA"/>
</dbReference>
<keyword evidence="3" id="KW-0134">Cell wall</keyword>
<gene>
    <name evidence="10" type="ORF">SMACR_05920</name>
</gene>
<keyword evidence="4" id="KW-0964">Secreted</keyword>
<feature type="chain" id="PRO_5035733569" evidence="9">
    <location>
        <begin position="27"/>
        <end position="553"/>
    </location>
</feature>
<name>A0A8S8ZW89_SORMA</name>
<evidence type="ECO:0000313" key="11">
    <source>
        <dbReference type="Proteomes" id="UP000433876"/>
    </source>
</evidence>
<protein>
    <submittedName>
        <fullName evidence="10">Uncharacterized protein</fullName>
    </submittedName>
</protein>
<feature type="signal peptide" evidence="9">
    <location>
        <begin position="1"/>
        <end position="26"/>
    </location>
</feature>
<dbReference type="InterPro" id="IPR000490">
    <property type="entry name" value="Glyco_hydro_17"/>
</dbReference>
<keyword evidence="6" id="KW-0378">Hydrolase</keyword>
<dbReference type="InterPro" id="IPR017853">
    <property type="entry name" value="GH"/>
</dbReference>
<dbReference type="PANTHER" id="PTHR16631:SF14">
    <property type="entry name" value="FAMILY 17 GLUCOSIDASE SCW10-RELATED"/>
    <property type="match status" value="1"/>
</dbReference>
<keyword evidence="5 9" id="KW-0732">Signal</keyword>
<dbReference type="GO" id="GO:0009277">
    <property type="term" value="C:fungal-type cell wall"/>
    <property type="evidence" value="ECO:0007669"/>
    <property type="project" value="TreeGrafter"/>
</dbReference>
<proteinExistence type="inferred from homology"/>
<accession>A0A8S8ZW89</accession>
<dbReference type="GO" id="GO:0005576">
    <property type="term" value="C:extracellular region"/>
    <property type="evidence" value="ECO:0007669"/>
    <property type="project" value="TreeGrafter"/>
</dbReference>
<sequence length="553" mass="60342">MRYPIQIPRLALVASILGCTLSSVSAAGDDRLGHYRSQTARHQYDFHRLHPPRHRHHPGLIDIPIQVNKTEAPEALVGDEEDGISTVLEARTPSTGRRVGGAESVMTLAAREDISSAVEIPSTAATSTATEVEEVVVYVDENAQMPSTEKNIIPIILQATASSPNSSSSSLIRAQTTLKSKTKRTNLSSYLSYNKKVNKKLIKPTKPTKPMNNTPPSTNNTSSLSNTNINTTTHIHPGFIPQRLPGVTYAPYDLTGCRSPTNIASDFRKIAKTGLYSAVRIYGVDCSQVLNTLRAVSSASASAPPGIPPLKLFLGIFHLSDLTGQITTLVKDVQTFVATSSSPKKMSVQQVWDTLIDTISVGNELVNNGQATPAQVLAAVRTARQALRREGYNGPVVTVDTFVAVLQHPQLCSSPDTDYCAVNVHPFFDPHTTAKQAADFVKRQVLNIREAATTSTDIKGETKQKQKRVVVTETGWPTQGNANYKAVPGRAEQKEVVRGVMEIWKEAKARGFGDDGDFEVYMFTAFDDPWKKAERGTFYAEQFWGIHTGGDDR</sequence>
<dbReference type="SUPFAM" id="SSF51445">
    <property type="entry name" value="(Trans)glycosidases"/>
    <property type="match status" value="1"/>
</dbReference>
<reference evidence="10 11" key="1">
    <citation type="submission" date="2017-07" db="EMBL/GenBank/DDBJ databases">
        <title>Genome sequence of the Sordaria macrospora wild type strain R19027.</title>
        <authorList>
            <person name="Nowrousian M."/>
            <person name="Teichert I."/>
            <person name="Kueck U."/>
        </authorList>
    </citation>
    <scope>NUCLEOTIDE SEQUENCE [LARGE SCALE GENOMIC DNA]</scope>
    <source>
        <strain evidence="10 11">R19027</strain>
        <tissue evidence="10">Mycelium</tissue>
    </source>
</reference>
<dbReference type="Proteomes" id="UP000433876">
    <property type="component" value="Unassembled WGS sequence"/>
</dbReference>
<evidence type="ECO:0000256" key="7">
    <source>
        <dbReference type="RuleBase" id="RU004335"/>
    </source>
</evidence>